<dbReference type="PANTHER" id="PTHR43639:SF1">
    <property type="entry name" value="SHORT-CHAIN DEHYDROGENASE_REDUCTASE FAMILY PROTEIN"/>
    <property type="match status" value="1"/>
</dbReference>
<proteinExistence type="inferred from homology"/>
<dbReference type="InterPro" id="IPR002347">
    <property type="entry name" value="SDR_fam"/>
</dbReference>
<dbReference type="Proteomes" id="UP000308528">
    <property type="component" value="Unassembled WGS sequence"/>
</dbReference>
<dbReference type="EMBL" id="SRSF01000003">
    <property type="protein sequence ID" value="THH40050.1"/>
    <property type="molecule type" value="Genomic_DNA"/>
</dbReference>
<evidence type="ECO:0000313" key="4">
    <source>
        <dbReference type="Proteomes" id="UP000308528"/>
    </source>
</evidence>
<sequence>MITVDFSHRTALVTGSSRGVGRATAALLAQAGARVCLHYHRSADAAREVLASLPGDGHAILQADVSDPQAARKLVDGAVAELGHLDILVNNAGIFTPHPVDGSLSFEKWLSTFQQTLNTNLIGPAAAAYQAIQHMRGRGGGTIINIGSRGAYRGEPGQVGYGAAKAGLHSLSQSLAREVGGDNITVHAVAPGFIETAMARPHLQGEAGAAVRAQSPLNRVATVEEVARAVLYLASPDAAFTTGGVLDLNGASYLH</sequence>
<dbReference type="GO" id="GO:0016491">
    <property type="term" value="F:oxidoreductase activity"/>
    <property type="evidence" value="ECO:0007669"/>
    <property type="project" value="UniProtKB-KW"/>
</dbReference>
<dbReference type="AlphaFoldDB" id="A0A4S4NUY2"/>
<protein>
    <submittedName>
        <fullName evidence="3">SDR family oxidoreductase</fullName>
    </submittedName>
</protein>
<evidence type="ECO:0000256" key="2">
    <source>
        <dbReference type="ARBA" id="ARBA00023002"/>
    </source>
</evidence>
<reference evidence="3 4" key="1">
    <citation type="submission" date="2019-04" db="EMBL/GenBank/DDBJ databases">
        <title>Lewinella litorea sp. nov., isolated from a marine sand.</title>
        <authorList>
            <person name="Yoon J.-H."/>
        </authorList>
    </citation>
    <scope>NUCLEOTIDE SEQUENCE [LARGE SCALE GENOMIC DNA]</scope>
    <source>
        <strain evidence="3 4">HSMS-39</strain>
    </source>
</reference>
<comment type="similarity">
    <text evidence="1">Belongs to the short-chain dehydrogenases/reductases (SDR) family.</text>
</comment>
<keyword evidence="2" id="KW-0560">Oxidoreductase</keyword>
<dbReference type="OrthoDB" id="9775296at2"/>
<dbReference type="PANTHER" id="PTHR43639">
    <property type="entry name" value="OXIDOREDUCTASE, SHORT-CHAIN DEHYDROGENASE/REDUCTASE FAMILY (AFU_ORTHOLOGUE AFUA_5G02870)"/>
    <property type="match status" value="1"/>
</dbReference>
<dbReference type="InterPro" id="IPR036291">
    <property type="entry name" value="NAD(P)-bd_dom_sf"/>
</dbReference>
<dbReference type="PRINTS" id="PR00080">
    <property type="entry name" value="SDRFAMILY"/>
</dbReference>
<accession>A0A4S4NUY2</accession>
<organism evidence="3 4">
    <name type="scientific">Neolewinella litorea</name>
    <dbReference type="NCBI Taxonomy" id="2562452"/>
    <lineage>
        <taxon>Bacteria</taxon>
        <taxon>Pseudomonadati</taxon>
        <taxon>Bacteroidota</taxon>
        <taxon>Saprospiria</taxon>
        <taxon>Saprospirales</taxon>
        <taxon>Lewinellaceae</taxon>
        <taxon>Neolewinella</taxon>
    </lineage>
</organism>
<comment type="caution">
    <text evidence="3">The sequence shown here is derived from an EMBL/GenBank/DDBJ whole genome shotgun (WGS) entry which is preliminary data.</text>
</comment>
<dbReference type="PROSITE" id="PS00061">
    <property type="entry name" value="ADH_SHORT"/>
    <property type="match status" value="1"/>
</dbReference>
<dbReference type="Pfam" id="PF13561">
    <property type="entry name" value="adh_short_C2"/>
    <property type="match status" value="1"/>
</dbReference>
<dbReference type="CDD" id="cd05233">
    <property type="entry name" value="SDR_c"/>
    <property type="match status" value="1"/>
</dbReference>
<dbReference type="SUPFAM" id="SSF51735">
    <property type="entry name" value="NAD(P)-binding Rossmann-fold domains"/>
    <property type="match status" value="1"/>
</dbReference>
<name>A0A4S4NUY2_9BACT</name>
<dbReference type="Gene3D" id="3.40.50.720">
    <property type="entry name" value="NAD(P)-binding Rossmann-like Domain"/>
    <property type="match status" value="1"/>
</dbReference>
<evidence type="ECO:0000256" key="1">
    <source>
        <dbReference type="ARBA" id="ARBA00006484"/>
    </source>
</evidence>
<dbReference type="RefSeq" id="WP_136459185.1">
    <property type="nucleotide sequence ID" value="NZ_SRSF01000003.1"/>
</dbReference>
<evidence type="ECO:0000313" key="3">
    <source>
        <dbReference type="EMBL" id="THH40050.1"/>
    </source>
</evidence>
<gene>
    <name evidence="3" type="ORF">E4021_10640</name>
</gene>
<dbReference type="InterPro" id="IPR020904">
    <property type="entry name" value="Sc_DH/Rdtase_CS"/>
</dbReference>
<dbReference type="PRINTS" id="PR00081">
    <property type="entry name" value="GDHRDH"/>
</dbReference>
<dbReference type="FunFam" id="3.40.50.720:FF:000084">
    <property type="entry name" value="Short-chain dehydrogenase reductase"/>
    <property type="match status" value="1"/>
</dbReference>
<keyword evidence="4" id="KW-1185">Reference proteome</keyword>